<dbReference type="PANTHER" id="PTHR19303:SF74">
    <property type="entry name" value="POGO TRANSPOSABLE ELEMENT WITH KRAB DOMAIN"/>
    <property type="match status" value="1"/>
</dbReference>
<evidence type="ECO:0000259" key="4">
    <source>
        <dbReference type="Pfam" id="PF05225"/>
    </source>
</evidence>
<evidence type="ECO:0000259" key="3">
    <source>
        <dbReference type="Pfam" id="PF03184"/>
    </source>
</evidence>
<evidence type="ECO:0000256" key="2">
    <source>
        <dbReference type="SAM" id="MobiDB-lite"/>
    </source>
</evidence>
<feature type="coiled-coil region" evidence="1">
    <location>
        <begin position="407"/>
        <end position="434"/>
    </location>
</feature>
<dbReference type="Pfam" id="PF03184">
    <property type="entry name" value="DDE_1"/>
    <property type="match status" value="1"/>
</dbReference>
<keyword evidence="1" id="KW-0175">Coiled coil</keyword>
<dbReference type="EMBL" id="JAVFKD010000004">
    <property type="protein sequence ID" value="KAK5995263.1"/>
    <property type="molecule type" value="Genomic_DNA"/>
</dbReference>
<dbReference type="InterPro" id="IPR007889">
    <property type="entry name" value="HTH_Psq"/>
</dbReference>
<accession>A0ABR0SSY2</accession>
<protein>
    <submittedName>
        <fullName evidence="5">MFS-type transporter clz9-like protein</fullName>
    </submittedName>
</protein>
<dbReference type="Gene3D" id="1.10.10.60">
    <property type="entry name" value="Homeodomain-like"/>
    <property type="match status" value="1"/>
</dbReference>
<dbReference type="Pfam" id="PF05225">
    <property type="entry name" value="HTH_psq"/>
    <property type="match status" value="1"/>
</dbReference>
<dbReference type="InterPro" id="IPR050863">
    <property type="entry name" value="CenT-Element_Derived"/>
</dbReference>
<feature type="domain" description="DDE-1" evidence="3">
    <location>
        <begin position="247"/>
        <end position="332"/>
    </location>
</feature>
<gene>
    <name evidence="5" type="ORF">PT974_03662</name>
</gene>
<dbReference type="Proteomes" id="UP001338125">
    <property type="component" value="Unassembled WGS sequence"/>
</dbReference>
<evidence type="ECO:0000313" key="6">
    <source>
        <dbReference type="Proteomes" id="UP001338125"/>
    </source>
</evidence>
<organism evidence="5 6">
    <name type="scientific">Cladobotryum mycophilum</name>
    <dbReference type="NCBI Taxonomy" id="491253"/>
    <lineage>
        <taxon>Eukaryota</taxon>
        <taxon>Fungi</taxon>
        <taxon>Dikarya</taxon>
        <taxon>Ascomycota</taxon>
        <taxon>Pezizomycotina</taxon>
        <taxon>Sordariomycetes</taxon>
        <taxon>Hypocreomycetidae</taxon>
        <taxon>Hypocreales</taxon>
        <taxon>Hypocreaceae</taxon>
        <taxon>Cladobotryum</taxon>
    </lineage>
</organism>
<dbReference type="InterPro" id="IPR004875">
    <property type="entry name" value="DDE_SF_endonuclease_dom"/>
</dbReference>
<dbReference type="SUPFAM" id="SSF46689">
    <property type="entry name" value="Homeodomain-like"/>
    <property type="match status" value="1"/>
</dbReference>
<keyword evidence="6" id="KW-1185">Reference proteome</keyword>
<comment type="caution">
    <text evidence="5">The sequence shown here is derived from an EMBL/GenBank/DDBJ whole genome shotgun (WGS) entry which is preliminary data.</text>
</comment>
<sequence length="503" mass="57208">MTKTNEDRENNIDEAIQKIQNGLAVAVASRYYRIPQMTLHDRLRGAQPIRVAKENAQKLSQVQEQDLIQWIKSEEACGRAPNRRRIRSFADQHLGQHWVDRFFERNEEVKIKVSRGIEASRTIHTTEGVIRSFWDRLDDEIKAKSVSMNRIYNLDETGLAEGETRSGKVAGTSLTTAATVTESDSREWVTIIECVSAAGDRVKPYVIYTGKTVQQQWFPDEIPDWAYDSSPTGWANAGILFKWLEQAHITVEFIYLAWINRIQLLYLPAHSSHITQPLNIGVFSPLKTYFRQNTQGFASFETSAPVQKQRFLQAYFQASNKAFSKINIKSGFRAAGVYPTNVERVLEGVVNPKRPPSTPEPPTTPKRPRIKENQLWYTPQSSKDIRGQLDTVREDLDHAERGLRTIARKAGKELDHKNAVIASLEQKNAYLEAQIASKKPLGRKAVDFDPNETFARLPDITKAKDEAIASRARYATRQAAKLRNEALEIARTDPEELTDTFIL</sequence>
<dbReference type="PANTHER" id="PTHR19303">
    <property type="entry name" value="TRANSPOSON"/>
    <property type="match status" value="1"/>
</dbReference>
<dbReference type="InterPro" id="IPR009057">
    <property type="entry name" value="Homeodomain-like_sf"/>
</dbReference>
<evidence type="ECO:0000313" key="5">
    <source>
        <dbReference type="EMBL" id="KAK5995263.1"/>
    </source>
</evidence>
<reference evidence="5 6" key="1">
    <citation type="submission" date="2024-01" db="EMBL/GenBank/DDBJ databases">
        <title>Complete genome of Cladobotryum mycophilum ATHUM6906.</title>
        <authorList>
            <person name="Christinaki A.C."/>
            <person name="Myridakis A.I."/>
            <person name="Kouvelis V.N."/>
        </authorList>
    </citation>
    <scope>NUCLEOTIDE SEQUENCE [LARGE SCALE GENOMIC DNA]</scope>
    <source>
        <strain evidence="5 6">ATHUM6906</strain>
    </source>
</reference>
<evidence type="ECO:0000256" key="1">
    <source>
        <dbReference type="SAM" id="Coils"/>
    </source>
</evidence>
<feature type="compositionally biased region" description="Pro residues" evidence="2">
    <location>
        <begin position="353"/>
        <end position="365"/>
    </location>
</feature>
<name>A0ABR0SSY2_9HYPO</name>
<feature type="region of interest" description="Disordered" evidence="2">
    <location>
        <begin position="349"/>
        <end position="371"/>
    </location>
</feature>
<feature type="domain" description="HTH psq-type" evidence="4">
    <location>
        <begin position="9"/>
        <end position="45"/>
    </location>
</feature>
<proteinExistence type="predicted"/>